<dbReference type="PANTHER" id="PTHR30572:SF4">
    <property type="entry name" value="ABC TRANSPORTER PERMEASE YTRF"/>
    <property type="match status" value="1"/>
</dbReference>
<evidence type="ECO:0000313" key="11">
    <source>
        <dbReference type="Proteomes" id="UP000230340"/>
    </source>
</evidence>
<name>A0A2H0XE32_UNCKA</name>
<comment type="similarity">
    <text evidence="6">Belongs to the ABC-4 integral membrane protein family.</text>
</comment>
<feature type="transmembrane region" description="Helical" evidence="7">
    <location>
        <begin position="329"/>
        <end position="355"/>
    </location>
</feature>
<evidence type="ECO:0000313" key="10">
    <source>
        <dbReference type="EMBL" id="PIS23197.1"/>
    </source>
</evidence>
<evidence type="ECO:0000256" key="5">
    <source>
        <dbReference type="ARBA" id="ARBA00023136"/>
    </source>
</evidence>
<proteinExistence type="inferred from homology"/>
<feature type="domain" description="ABC3 transporter permease C-terminal" evidence="8">
    <location>
        <begin position="289"/>
        <end position="399"/>
    </location>
</feature>
<keyword evidence="5 7" id="KW-0472">Membrane</keyword>
<dbReference type="PANTHER" id="PTHR30572">
    <property type="entry name" value="MEMBRANE COMPONENT OF TRANSPORTER-RELATED"/>
    <property type="match status" value="1"/>
</dbReference>
<evidence type="ECO:0000256" key="2">
    <source>
        <dbReference type="ARBA" id="ARBA00022475"/>
    </source>
</evidence>
<evidence type="ECO:0000256" key="6">
    <source>
        <dbReference type="ARBA" id="ARBA00038076"/>
    </source>
</evidence>
<dbReference type="InterPro" id="IPR050250">
    <property type="entry name" value="Macrolide_Exporter_MacB"/>
</dbReference>
<keyword evidence="3 7" id="KW-0812">Transmembrane</keyword>
<feature type="domain" description="MacB-like periplasmic core" evidence="9">
    <location>
        <begin position="31"/>
        <end position="252"/>
    </location>
</feature>
<feature type="transmembrane region" description="Helical" evidence="7">
    <location>
        <begin position="32"/>
        <end position="55"/>
    </location>
</feature>
<protein>
    <recommendedName>
        <fullName evidence="12">Multidrug ABC transporter substrate-binding protein</fullName>
    </recommendedName>
</protein>
<organism evidence="10 11">
    <name type="scientific">candidate division WWE3 bacterium CG08_land_8_20_14_0_20_40_13</name>
    <dbReference type="NCBI Taxonomy" id="1975084"/>
    <lineage>
        <taxon>Bacteria</taxon>
        <taxon>Katanobacteria</taxon>
    </lineage>
</organism>
<dbReference type="InterPro" id="IPR003838">
    <property type="entry name" value="ABC3_permease_C"/>
</dbReference>
<evidence type="ECO:0000259" key="8">
    <source>
        <dbReference type="Pfam" id="PF02687"/>
    </source>
</evidence>
<gene>
    <name evidence="10" type="ORF">COT49_01425</name>
</gene>
<sequence>MGRSRINIMALLKFETHKIAIRAIFANKVRSFLTMLGVIIGVSSVILLVAIGSGLQEYITGQFKDLGSNSLFVVPGSQGFQGDPGSAFANNKLSDTEYKNLISYLGDGIETSLVVEGSKQAKYTNNTKLIQINGVDSNYFRLANYTLSEGEKITQNDIAGTTKVGVVGPTAVKELFSGSSPLGKYLTMGSERIKIIGVYNSKGGFGGVDRDNQIFIPYTVAKKYFGLERPSTFYLSIPDSVDKDVATKQIKTVLLKTLKAEDFSVVSQKELLNSITGILNALTLGLAGIAAISLLVGGIGIMNIMLVSVTERTREIGLRKAVGAKPIDILLQFLIEAVALSSLGGIIGILLGALGSLGLKSFINTSITPWSVIIAFGFSAFVGVAFGTWPAYKAAKKDPIEALRYE</sequence>
<reference evidence="11" key="1">
    <citation type="submission" date="2017-09" db="EMBL/GenBank/DDBJ databases">
        <title>Depth-based differentiation of microbial function through sediment-hosted aquifers and enrichment of novel symbionts in the deep terrestrial subsurface.</title>
        <authorList>
            <person name="Probst A.J."/>
            <person name="Ladd B."/>
            <person name="Jarett J.K."/>
            <person name="Geller-Mcgrath D.E."/>
            <person name="Sieber C.M.K."/>
            <person name="Emerson J.B."/>
            <person name="Anantharaman K."/>
            <person name="Thomas B.C."/>
            <person name="Malmstrom R."/>
            <person name="Stieglmeier M."/>
            <person name="Klingl A."/>
            <person name="Woyke T."/>
            <person name="Ryan C.M."/>
            <person name="Banfield J.F."/>
        </authorList>
    </citation>
    <scope>NUCLEOTIDE SEQUENCE [LARGE SCALE GENOMIC DNA]</scope>
</reference>
<accession>A0A2H0XE32</accession>
<evidence type="ECO:0000256" key="4">
    <source>
        <dbReference type="ARBA" id="ARBA00022989"/>
    </source>
</evidence>
<dbReference type="AlphaFoldDB" id="A0A2H0XE32"/>
<keyword evidence="2" id="KW-1003">Cell membrane</keyword>
<dbReference type="Pfam" id="PF12704">
    <property type="entry name" value="MacB_PCD"/>
    <property type="match status" value="1"/>
</dbReference>
<dbReference type="GO" id="GO:0022857">
    <property type="term" value="F:transmembrane transporter activity"/>
    <property type="evidence" value="ECO:0007669"/>
    <property type="project" value="TreeGrafter"/>
</dbReference>
<comment type="subcellular location">
    <subcellularLocation>
        <location evidence="1">Cell membrane</location>
        <topology evidence="1">Multi-pass membrane protein</topology>
    </subcellularLocation>
</comment>
<dbReference type="InterPro" id="IPR025857">
    <property type="entry name" value="MacB_PCD"/>
</dbReference>
<evidence type="ECO:0000256" key="3">
    <source>
        <dbReference type="ARBA" id="ARBA00022692"/>
    </source>
</evidence>
<keyword evidence="4 7" id="KW-1133">Transmembrane helix</keyword>
<comment type="caution">
    <text evidence="10">The sequence shown here is derived from an EMBL/GenBank/DDBJ whole genome shotgun (WGS) entry which is preliminary data.</text>
</comment>
<dbReference type="GO" id="GO:0005886">
    <property type="term" value="C:plasma membrane"/>
    <property type="evidence" value="ECO:0007669"/>
    <property type="project" value="UniProtKB-SubCell"/>
</dbReference>
<dbReference type="Pfam" id="PF02687">
    <property type="entry name" value="FtsX"/>
    <property type="match status" value="1"/>
</dbReference>
<dbReference type="EMBL" id="PEYT01000009">
    <property type="protein sequence ID" value="PIS23197.1"/>
    <property type="molecule type" value="Genomic_DNA"/>
</dbReference>
<evidence type="ECO:0000256" key="1">
    <source>
        <dbReference type="ARBA" id="ARBA00004651"/>
    </source>
</evidence>
<evidence type="ECO:0000259" key="9">
    <source>
        <dbReference type="Pfam" id="PF12704"/>
    </source>
</evidence>
<dbReference type="Proteomes" id="UP000230340">
    <property type="component" value="Unassembled WGS sequence"/>
</dbReference>
<feature type="transmembrane region" description="Helical" evidence="7">
    <location>
        <begin position="281"/>
        <end position="308"/>
    </location>
</feature>
<evidence type="ECO:0008006" key="12">
    <source>
        <dbReference type="Google" id="ProtNLM"/>
    </source>
</evidence>
<feature type="transmembrane region" description="Helical" evidence="7">
    <location>
        <begin position="367"/>
        <end position="389"/>
    </location>
</feature>
<evidence type="ECO:0000256" key="7">
    <source>
        <dbReference type="SAM" id="Phobius"/>
    </source>
</evidence>